<evidence type="ECO:0000313" key="6">
    <source>
        <dbReference type="Proteomes" id="UP000029736"/>
    </source>
</evidence>
<gene>
    <name evidence="5" type="ORF">IX84_06215</name>
</gene>
<dbReference type="Pfam" id="PF21602">
    <property type="entry name" value="GldM_3rd"/>
    <property type="match status" value="1"/>
</dbReference>
<evidence type="ECO:0000259" key="4">
    <source>
        <dbReference type="Pfam" id="PF21602"/>
    </source>
</evidence>
<comment type="caution">
    <text evidence="5">The sequence shown here is derived from an EMBL/GenBank/DDBJ whole genome shotgun (WGS) entry which is preliminary data.</text>
</comment>
<feature type="domain" description="Gliding motility-associated protein GldM C-terminal" evidence="1">
    <location>
        <begin position="397"/>
        <end position="503"/>
    </location>
</feature>
<organism evidence="5 6">
    <name type="scientific">Phaeodactylibacter xiamenensis</name>
    <dbReference type="NCBI Taxonomy" id="1524460"/>
    <lineage>
        <taxon>Bacteria</taxon>
        <taxon>Pseudomonadati</taxon>
        <taxon>Bacteroidota</taxon>
        <taxon>Saprospiria</taxon>
        <taxon>Saprospirales</taxon>
        <taxon>Haliscomenobacteraceae</taxon>
        <taxon>Phaeodactylibacter</taxon>
    </lineage>
</organism>
<evidence type="ECO:0000313" key="5">
    <source>
        <dbReference type="EMBL" id="KGE88897.1"/>
    </source>
</evidence>
<dbReference type="Pfam" id="PF12081">
    <property type="entry name" value="GldM_1st"/>
    <property type="match status" value="1"/>
</dbReference>
<dbReference type="AlphaFoldDB" id="A0A098SD34"/>
<dbReference type="EMBL" id="JPOS01000014">
    <property type="protein sequence ID" value="KGE88897.1"/>
    <property type="molecule type" value="Genomic_DNA"/>
</dbReference>
<sequence length="505" mass="55312">MSIPKDPRQLMINLMYIVLTALLALNVSAEILEAFFTIDRSLGESSAVVQYSNEQMLQAIREEAEAYEQYQPYVAKAEKLGQITGQLQEQLRQVRADIVEAAGGLDQQGIPARETDKDIPTRILINEGHGKALKTAILQARQDLLSLIENEEQRRRLEASIPLSIPALPPDATQPTWEAHTFQQMPVAAVLPILRKFENDAEVAEAAILNYFLSKMGAQIVMDAYEAVVAAPESYIIRGDTYRSEIFLSAYSSTADNIRISVDGQPLRVEGGKATFTTSPSRPGQHEHIARIELEDPVTGTVQRFERPFRFQVGEQAVAVAADKMNVLYAGVDNPVTISAAGIPSATMRVNASGTDLQPLGGSAYIARPDKPGKAVITVSGEGLAPINFEYRVKKIPDPVLEIAQKRGGTLPAGTFRAQQGIIPVLDNFDFQARCEITGFEVVRKPEQADIAVAHNSGARFAGTARRLIDAAEHGDTYYFNEVKVRCPGDTGPARELNSLIFKIR</sequence>
<accession>A0A098SD34</accession>
<dbReference type="OrthoDB" id="1490890at2"/>
<dbReference type="InterPro" id="IPR022720">
    <property type="entry name" value="Motility-assoc_prot_GldM_N"/>
</dbReference>
<feature type="domain" description="Gliding motility-associated protein GldM N-terminal" evidence="2">
    <location>
        <begin position="30"/>
        <end position="214"/>
    </location>
</feature>
<dbReference type="RefSeq" id="WP_044217515.1">
    <property type="nucleotide sequence ID" value="NZ_JBKAGJ010000001.1"/>
</dbReference>
<evidence type="ECO:0000259" key="3">
    <source>
        <dbReference type="Pfam" id="PF21601"/>
    </source>
</evidence>
<feature type="domain" description="Gliding motility-associated protein GldM first immunoglobulin-like" evidence="3">
    <location>
        <begin position="218"/>
        <end position="304"/>
    </location>
</feature>
<evidence type="ECO:0008006" key="7">
    <source>
        <dbReference type="Google" id="ProtNLM"/>
    </source>
</evidence>
<reference evidence="5 6" key="1">
    <citation type="journal article" date="2014" name="Int. J. Syst. Evol. Microbiol.">
        <title>Phaeodactylibacter xiamenensis gen. nov., sp. nov., a member of the family Saprospiraceae isolated from the marine alga Phaeodactylum tricornutum.</title>
        <authorList>
            <person name="Chen Z.Jr."/>
            <person name="Lei X."/>
            <person name="Lai Q."/>
            <person name="Li Y."/>
            <person name="Zhang B."/>
            <person name="Zhang J."/>
            <person name="Zhang H."/>
            <person name="Yang L."/>
            <person name="Zheng W."/>
            <person name="Tian Y."/>
            <person name="Yu Z."/>
            <person name="Xu H.Jr."/>
            <person name="Zheng T."/>
        </authorList>
    </citation>
    <scope>NUCLEOTIDE SEQUENCE [LARGE SCALE GENOMIC DNA]</scope>
    <source>
        <strain evidence="5 6">KD52</strain>
    </source>
</reference>
<dbReference type="Pfam" id="PF12080">
    <property type="entry name" value="GldM_4th"/>
    <property type="match status" value="1"/>
</dbReference>
<evidence type="ECO:0000259" key="2">
    <source>
        <dbReference type="Pfam" id="PF12081"/>
    </source>
</evidence>
<protein>
    <recommendedName>
        <fullName evidence="7">Gliding motility-like protein</fullName>
    </recommendedName>
</protein>
<dbReference type="STRING" id="1524460.IX84_06215"/>
<evidence type="ECO:0000259" key="1">
    <source>
        <dbReference type="Pfam" id="PF12080"/>
    </source>
</evidence>
<dbReference type="InterPro" id="IPR048406">
    <property type="entry name" value="GldM_Ig-like-2"/>
</dbReference>
<keyword evidence="6" id="KW-1185">Reference proteome</keyword>
<dbReference type="Pfam" id="PF21601">
    <property type="entry name" value="GldM_2nd"/>
    <property type="match status" value="1"/>
</dbReference>
<dbReference type="InterPro" id="IPR022719">
    <property type="entry name" value="Motility-assoc_prot_GldM_C"/>
</dbReference>
<dbReference type="Proteomes" id="UP000029736">
    <property type="component" value="Unassembled WGS sequence"/>
</dbReference>
<feature type="domain" description="Gliding motility-associated protein GldM second immunoglobulin-like" evidence="4">
    <location>
        <begin position="318"/>
        <end position="394"/>
    </location>
</feature>
<proteinExistence type="predicted"/>
<dbReference type="InterPro" id="IPR048405">
    <property type="entry name" value="GldM_Ig-like-1"/>
</dbReference>
<name>A0A098SD34_9BACT</name>